<evidence type="ECO:0000313" key="6">
    <source>
        <dbReference type="Proteomes" id="UP001467690"/>
    </source>
</evidence>
<evidence type="ECO:0000259" key="4">
    <source>
        <dbReference type="Pfam" id="PF05378"/>
    </source>
</evidence>
<evidence type="ECO:0000313" key="5">
    <source>
        <dbReference type="EMBL" id="MER2493965.1"/>
    </source>
</evidence>
<reference evidence="5 6" key="1">
    <citation type="submission" date="2024-06" db="EMBL/GenBank/DDBJ databases">
        <authorList>
            <person name="Chen R.Y."/>
        </authorList>
    </citation>
    <scope>NUCLEOTIDE SEQUENCE [LARGE SCALE GENOMIC DNA]</scope>
    <source>
        <strain evidence="5 6">D2</strain>
    </source>
</reference>
<evidence type="ECO:0000259" key="2">
    <source>
        <dbReference type="Pfam" id="PF01968"/>
    </source>
</evidence>
<dbReference type="PANTHER" id="PTHR11365">
    <property type="entry name" value="5-OXOPROLINASE RELATED"/>
    <property type="match status" value="1"/>
</dbReference>
<dbReference type="Pfam" id="PF05378">
    <property type="entry name" value="Hydant_A_N"/>
    <property type="match status" value="1"/>
</dbReference>
<feature type="domain" description="Hydantoinase B/oxoprolinase" evidence="3">
    <location>
        <begin position="691"/>
        <end position="1194"/>
    </location>
</feature>
<comment type="caution">
    <text evidence="5">The sequence shown here is derived from an EMBL/GenBank/DDBJ whole genome shotgun (WGS) entry which is preliminary data.</text>
</comment>
<gene>
    <name evidence="5" type="ORF">ABS311_18990</name>
</gene>
<dbReference type="InterPro" id="IPR008040">
    <property type="entry name" value="Hydant_A_N"/>
</dbReference>
<dbReference type="InterPro" id="IPR045079">
    <property type="entry name" value="Oxoprolinase-like"/>
</dbReference>
<feature type="domain" description="Hydantoinase A/oxoprolinase" evidence="2">
    <location>
        <begin position="204"/>
        <end position="488"/>
    </location>
</feature>
<dbReference type="InterPro" id="IPR002821">
    <property type="entry name" value="Hydantoinase_A"/>
</dbReference>
<evidence type="ECO:0000256" key="1">
    <source>
        <dbReference type="ARBA" id="ARBA00010403"/>
    </source>
</evidence>
<accession>A0ABV1RM62</accession>
<dbReference type="RefSeq" id="WP_350402989.1">
    <property type="nucleotide sequence ID" value="NZ_JBELOE010000280.1"/>
</dbReference>
<evidence type="ECO:0000259" key="3">
    <source>
        <dbReference type="Pfam" id="PF02538"/>
    </source>
</evidence>
<sequence>MAGWQIWVDRGGTFTDIVAIAPDGEFKSHKLLSENPAQYPNSAIQGIRDIMDLPREQPIPQALIEHVKIGTTVATNALLERKGAKTALITTRGFRDALKIATQNRPNIFALDIKLPESLYQTVVEIDERILVDGKVEKQLKIEDIRTQLQTLKSENFEALAIVLMHGWKNPQHELALELLAKEVGFKQISLSHRCSQTIKIIPRGDTSVADAYLTPVMQDYVRQIVDALGNVPLYFMQSSGALCSADMFHGKDAILSGPAGGIIGASRTTQALDIKKIIAFDMGGTSTDVAHYAGSYERSYITEVSGVRIAAPMMNINTVAAGGGSICRYQDGRFQVGPESAGAFPGPACYRNGGPLTVTDCNLILGKIIPQAFPNVFGPQGNQALDKNAALDKLNQIQAQLLQDKIVKSITQIAQGFITIAVDNMANAVRKISTQKGHDLKEYTLTCFGGAGGQHACLMADSLGMKSVVIHPYAGVLSAFGIGLADQGITKEVSVQKTLSDRTLEEVSILADSLHAEFNKTSLKTRSKDTHLAKPQFNVRLLVKYLGSEVRIELALDEYRLLKRDFETQHMRQFGYLQQNCEIQIDAMVVSLVEPSESNLSAVTVEPIVSSVDKHLPADSQYTIHYRENLSISEIVYGPALIIEKTGTNVLEPGWNAEVLADYSLRFSQTEQLSNEQSVTKKQSRKLALDPVQLEIFNNLYMSVAEQMGEILARTAHSVNIRERLDFSCAIFNENGELIANAPHVPVHLGSMSHSVKAIISKVEKISAGDSYLINSPYSGGTHLPDLTLVSPLFSAGIEQPVMYFASRAHHADIGGITPGSMPAASIHINEEGILFDGLKVVENNQLLTQVIDEYFSKGALPARNIAQNIADLAAQQAANIAGQKEMKKILEKYGFSYIQQVTNAILDNGELAVKNALKTLSSGAYQLKMDSGAVVAVDIKINDQQAVIDFSQSSLQQNSNFNAPRSITDAAVIYVFRTLVDKNIPLNAGCMRPLKVIVNKGSMLDPEYPAAVVAGNVEVSQAIVTSLFLALGVQAASQTTMNNLSFGNHAYQYYETLAGGTGAGHNYHGTDAVHSHMTNSRLTDLEVLEQRYPVILRQFAIRQNSGGLGRFNGGNGLTRTIQFNQKMTVNILSNSRIVAPPGLFGGQAGKCGKNMLHTIDGNTTLLAENCELEVKAGESLTIKTPGGGAYGAYENL</sequence>
<dbReference type="EMBL" id="JBELOE010000280">
    <property type="protein sequence ID" value="MER2493965.1"/>
    <property type="molecule type" value="Genomic_DNA"/>
</dbReference>
<feature type="domain" description="Hydantoinase/oxoprolinase N-terminal" evidence="4">
    <location>
        <begin position="6"/>
        <end position="184"/>
    </location>
</feature>
<dbReference type="Proteomes" id="UP001467690">
    <property type="component" value="Unassembled WGS sequence"/>
</dbReference>
<dbReference type="Pfam" id="PF02538">
    <property type="entry name" value="Hydantoinase_B"/>
    <property type="match status" value="1"/>
</dbReference>
<dbReference type="InterPro" id="IPR003692">
    <property type="entry name" value="Hydantoinase_B"/>
</dbReference>
<name>A0ABV1RM62_9ALTE</name>
<dbReference type="Pfam" id="PF01968">
    <property type="entry name" value="Hydantoinase_A"/>
    <property type="match status" value="1"/>
</dbReference>
<comment type="similarity">
    <text evidence="1">Belongs to the oxoprolinase family.</text>
</comment>
<keyword evidence="6" id="KW-1185">Reference proteome</keyword>
<proteinExistence type="inferred from homology"/>
<protein>
    <submittedName>
        <fullName evidence="5">Hydantoinase B/oxoprolinase family protein</fullName>
    </submittedName>
</protein>
<organism evidence="5 6">
    <name type="scientific">Catenovulum sediminis</name>
    <dbReference type="NCBI Taxonomy" id="1740262"/>
    <lineage>
        <taxon>Bacteria</taxon>
        <taxon>Pseudomonadati</taxon>
        <taxon>Pseudomonadota</taxon>
        <taxon>Gammaproteobacteria</taxon>
        <taxon>Alteromonadales</taxon>
        <taxon>Alteromonadaceae</taxon>
        <taxon>Catenovulum</taxon>
    </lineage>
</organism>
<dbReference type="PANTHER" id="PTHR11365:SF23">
    <property type="entry name" value="HYPOTHETICAL 5-OXOPROLINASE (EUROFUNG)-RELATED"/>
    <property type="match status" value="1"/>
</dbReference>